<evidence type="ECO:0000313" key="2">
    <source>
        <dbReference type="EMBL" id="OGG05987.1"/>
    </source>
</evidence>
<dbReference type="NCBIfam" id="TIGR00149">
    <property type="entry name" value="TIGR00149_YjbQ"/>
    <property type="match status" value="1"/>
</dbReference>
<dbReference type="PANTHER" id="PTHR30615:SF8">
    <property type="entry name" value="UPF0047 PROTEIN C4A8.02C"/>
    <property type="match status" value="1"/>
</dbReference>
<comment type="similarity">
    <text evidence="1">Belongs to the UPF0047 family.</text>
</comment>
<dbReference type="SUPFAM" id="SSF111038">
    <property type="entry name" value="YjbQ-like"/>
    <property type="match status" value="1"/>
</dbReference>
<dbReference type="PANTHER" id="PTHR30615">
    <property type="entry name" value="UNCHARACTERIZED PROTEIN YJBQ-RELATED"/>
    <property type="match status" value="1"/>
</dbReference>
<dbReference type="Gene3D" id="2.60.120.460">
    <property type="entry name" value="YjbQ-like"/>
    <property type="match status" value="1"/>
</dbReference>
<proteinExistence type="inferred from homology"/>
<dbReference type="InterPro" id="IPR001602">
    <property type="entry name" value="UPF0047_YjbQ-like"/>
</dbReference>
<evidence type="ECO:0008006" key="4">
    <source>
        <dbReference type="Google" id="ProtNLM"/>
    </source>
</evidence>
<dbReference type="Pfam" id="PF01894">
    <property type="entry name" value="YjbQ"/>
    <property type="match status" value="1"/>
</dbReference>
<protein>
    <recommendedName>
        <fullName evidence="4">Secondary thiamine-phosphate synthase enzyme</fullName>
    </recommendedName>
</protein>
<reference evidence="2 3" key="1">
    <citation type="journal article" date="2016" name="Nat. Commun.">
        <title>Thousands of microbial genomes shed light on interconnected biogeochemical processes in an aquifer system.</title>
        <authorList>
            <person name="Anantharaman K."/>
            <person name="Brown C.T."/>
            <person name="Hug L.A."/>
            <person name="Sharon I."/>
            <person name="Castelle C.J."/>
            <person name="Probst A.J."/>
            <person name="Thomas B.C."/>
            <person name="Singh A."/>
            <person name="Wilkins M.J."/>
            <person name="Karaoz U."/>
            <person name="Brodie E.L."/>
            <person name="Williams K.H."/>
            <person name="Hubbard S.S."/>
            <person name="Banfield J.F."/>
        </authorList>
    </citation>
    <scope>NUCLEOTIDE SEQUENCE [LARGE SCALE GENOMIC DNA]</scope>
</reference>
<dbReference type="Proteomes" id="UP000177354">
    <property type="component" value="Unassembled WGS sequence"/>
</dbReference>
<accession>A0A1F5Z1C8</accession>
<gene>
    <name evidence="2" type="ORF">A2777_02500</name>
</gene>
<comment type="caution">
    <text evidence="2">The sequence shown here is derived from an EMBL/GenBank/DDBJ whole genome shotgun (WGS) entry which is preliminary data.</text>
</comment>
<name>A0A1F5Z1C8_9BACT</name>
<dbReference type="EMBL" id="MFJF01000020">
    <property type="protein sequence ID" value="OGG05987.1"/>
    <property type="molecule type" value="Genomic_DNA"/>
</dbReference>
<dbReference type="InterPro" id="IPR035917">
    <property type="entry name" value="YjbQ-like_sf"/>
</dbReference>
<dbReference type="PIRSF" id="PIRSF004681">
    <property type="entry name" value="UCP004681"/>
    <property type="match status" value="1"/>
</dbReference>
<organism evidence="2 3">
    <name type="scientific">Candidatus Gottesmanbacteria bacterium RIFCSPHIGHO2_01_FULL_40_15</name>
    <dbReference type="NCBI Taxonomy" id="1798376"/>
    <lineage>
        <taxon>Bacteria</taxon>
        <taxon>Candidatus Gottesmaniibacteriota</taxon>
    </lineage>
</organism>
<evidence type="ECO:0000313" key="3">
    <source>
        <dbReference type="Proteomes" id="UP000177354"/>
    </source>
</evidence>
<sequence>MTTLEFSTKGNTDILEITGEIQKIIDKKKFINGICHLFVIGSTAALSACEDDSNLFEDIKEVLEQIAPYDKNWKHHKTWGDDNGAAHIRATIIGPGLTVPVSGGKLVLGTWQKIILIDFDTGPRTRKITVTLVSEN</sequence>
<dbReference type="AlphaFoldDB" id="A0A1F5Z1C8"/>
<evidence type="ECO:0000256" key="1">
    <source>
        <dbReference type="ARBA" id="ARBA00005534"/>
    </source>
</evidence>